<reference evidence="1 2" key="1">
    <citation type="submission" date="2021-05" db="EMBL/GenBank/DDBJ databases">
        <title>Direct Submission.</title>
        <authorList>
            <person name="Li K."/>
            <person name="Gao J."/>
        </authorList>
    </citation>
    <scope>NUCLEOTIDE SEQUENCE [LARGE SCALE GENOMIC DNA]</scope>
    <source>
        <strain evidence="1 2">Mg02</strain>
    </source>
</reference>
<gene>
    <name evidence="1" type="ORF">KGD84_16120</name>
</gene>
<evidence type="ECO:0000313" key="2">
    <source>
        <dbReference type="Proteomes" id="UP000676079"/>
    </source>
</evidence>
<evidence type="ECO:0000313" key="1">
    <source>
        <dbReference type="EMBL" id="QUX25625.1"/>
    </source>
</evidence>
<name>A0ABX8BTP6_9ACTN</name>
<dbReference type="EMBL" id="CP074133">
    <property type="protein sequence ID" value="QUX25625.1"/>
    <property type="molecule type" value="Genomic_DNA"/>
</dbReference>
<dbReference type="RefSeq" id="WP_220561277.1">
    <property type="nucleotide sequence ID" value="NZ_CP074133.1"/>
</dbReference>
<dbReference type="Proteomes" id="UP000676079">
    <property type="component" value="Chromosome"/>
</dbReference>
<proteinExistence type="predicted"/>
<protein>
    <submittedName>
        <fullName evidence="1">Uncharacterized protein</fullName>
    </submittedName>
</protein>
<keyword evidence="2" id="KW-1185">Reference proteome</keyword>
<sequence length="60" mass="6125">MAGAAARAFAQDALYPVRLAAKDIALATTTADLPVLTRVHALLTAHPGLADRDLSAVLTG</sequence>
<accession>A0ABX8BTP6</accession>
<organism evidence="1 2">
    <name type="scientific">Nocardiopsis changdeensis</name>
    <dbReference type="NCBI Taxonomy" id="2831969"/>
    <lineage>
        <taxon>Bacteria</taxon>
        <taxon>Bacillati</taxon>
        <taxon>Actinomycetota</taxon>
        <taxon>Actinomycetes</taxon>
        <taxon>Streptosporangiales</taxon>
        <taxon>Nocardiopsidaceae</taxon>
        <taxon>Nocardiopsis</taxon>
    </lineage>
</organism>